<reference evidence="1 2" key="1">
    <citation type="journal article" date="2019" name="Sci. Rep.">
        <title>Orb-weaving spider Araneus ventricosus genome elucidates the spidroin gene catalogue.</title>
        <authorList>
            <person name="Kono N."/>
            <person name="Nakamura H."/>
            <person name="Ohtoshi R."/>
            <person name="Moran D.A.P."/>
            <person name="Shinohara A."/>
            <person name="Yoshida Y."/>
            <person name="Fujiwara M."/>
            <person name="Mori M."/>
            <person name="Tomita M."/>
            <person name="Arakawa K."/>
        </authorList>
    </citation>
    <scope>NUCLEOTIDE SEQUENCE [LARGE SCALE GENOMIC DNA]</scope>
</reference>
<dbReference type="AlphaFoldDB" id="A0A4Y2E2N9"/>
<dbReference type="Proteomes" id="UP000499080">
    <property type="component" value="Unassembled WGS sequence"/>
</dbReference>
<evidence type="ECO:0000313" key="1">
    <source>
        <dbReference type="EMBL" id="GBM22308.1"/>
    </source>
</evidence>
<dbReference type="EMBL" id="BGPR01000478">
    <property type="protein sequence ID" value="GBM22308.1"/>
    <property type="molecule type" value="Genomic_DNA"/>
</dbReference>
<protein>
    <submittedName>
        <fullName evidence="1">Uncharacterized protein</fullName>
    </submittedName>
</protein>
<name>A0A4Y2E2N9_ARAVE</name>
<evidence type="ECO:0000313" key="2">
    <source>
        <dbReference type="Proteomes" id="UP000499080"/>
    </source>
</evidence>
<keyword evidence="2" id="KW-1185">Reference proteome</keyword>
<organism evidence="1 2">
    <name type="scientific">Araneus ventricosus</name>
    <name type="common">Orbweaver spider</name>
    <name type="synonym">Epeira ventricosa</name>
    <dbReference type="NCBI Taxonomy" id="182803"/>
    <lineage>
        <taxon>Eukaryota</taxon>
        <taxon>Metazoa</taxon>
        <taxon>Ecdysozoa</taxon>
        <taxon>Arthropoda</taxon>
        <taxon>Chelicerata</taxon>
        <taxon>Arachnida</taxon>
        <taxon>Araneae</taxon>
        <taxon>Araneomorphae</taxon>
        <taxon>Entelegynae</taxon>
        <taxon>Araneoidea</taxon>
        <taxon>Araneidae</taxon>
        <taxon>Araneus</taxon>
    </lineage>
</organism>
<proteinExistence type="predicted"/>
<gene>
    <name evidence="1" type="ORF">AVEN_121132_1</name>
</gene>
<comment type="caution">
    <text evidence="1">The sequence shown here is derived from an EMBL/GenBank/DDBJ whole genome shotgun (WGS) entry which is preliminary data.</text>
</comment>
<accession>A0A4Y2E2N9</accession>
<sequence length="93" mass="10192">MCMATFIYLRRQLPIFVKEPEIGGEPALKTRNSTPPQVGGRGGIVRISGRFIAIECRSCIPKSAYEVSFVELGFWGGLCSLQVNVPTMVGRDS</sequence>